<dbReference type="InterPro" id="IPR017452">
    <property type="entry name" value="GPCR_Rhodpsn_7TM"/>
</dbReference>
<proteinExistence type="inferred from homology"/>
<gene>
    <name evidence="17" type="primary">LOC102838898</name>
</gene>
<dbReference type="GeneID" id="102838898"/>
<keyword evidence="11 13" id="KW-0675">Receptor</keyword>
<evidence type="ECO:0000313" key="17">
    <source>
        <dbReference type="RefSeq" id="XP_006872903.1"/>
    </source>
</evidence>
<dbReference type="PRINTS" id="PR00237">
    <property type="entry name" value="GPCRRHODOPSN"/>
</dbReference>
<dbReference type="OrthoDB" id="9830543at2759"/>
<comment type="function">
    <text evidence="1">Odorant receptor.</text>
</comment>
<dbReference type="GO" id="GO:0005886">
    <property type="term" value="C:plasma membrane"/>
    <property type="evidence" value="ECO:0007669"/>
    <property type="project" value="UniProtKB-SubCell"/>
</dbReference>
<dbReference type="GO" id="GO:0004984">
    <property type="term" value="F:olfactory receptor activity"/>
    <property type="evidence" value="ECO:0007669"/>
    <property type="project" value="InterPro"/>
</dbReference>
<evidence type="ECO:0000256" key="6">
    <source>
        <dbReference type="ARBA" id="ARBA00022692"/>
    </source>
</evidence>
<feature type="transmembrane region" description="Helical" evidence="14">
    <location>
        <begin position="242"/>
        <end position="260"/>
    </location>
</feature>
<dbReference type="CDD" id="cd15227">
    <property type="entry name" value="7tmA_OR14-like"/>
    <property type="match status" value="1"/>
</dbReference>
<comment type="similarity">
    <text evidence="3 13">Belongs to the G-protein coupled receptor 1 family.</text>
</comment>
<accession>A0A9B0TY54</accession>
<keyword evidence="9 13" id="KW-0297">G-protein coupled receptor</keyword>
<keyword evidence="5 14" id="KW-0716">Sensory transduction</keyword>
<dbReference type="Pfam" id="PF13853">
    <property type="entry name" value="7tm_4"/>
    <property type="match status" value="1"/>
</dbReference>
<reference evidence="17" key="1">
    <citation type="submission" date="2025-08" db="UniProtKB">
        <authorList>
            <consortium name="RefSeq"/>
        </authorList>
    </citation>
    <scope>IDENTIFICATION</scope>
    <source>
        <tissue evidence="17">Spleen</tissue>
    </source>
</reference>
<dbReference type="SUPFAM" id="SSF81321">
    <property type="entry name" value="Family A G protein-coupled receptor-like"/>
    <property type="match status" value="1"/>
</dbReference>
<dbReference type="FunFam" id="1.10.1220.70:FF:000001">
    <property type="entry name" value="Olfactory receptor"/>
    <property type="match status" value="1"/>
</dbReference>
<organism evidence="16 17">
    <name type="scientific">Chrysochloris asiatica</name>
    <name type="common">Cape golden mole</name>
    <dbReference type="NCBI Taxonomy" id="185453"/>
    <lineage>
        <taxon>Eukaryota</taxon>
        <taxon>Metazoa</taxon>
        <taxon>Chordata</taxon>
        <taxon>Craniata</taxon>
        <taxon>Vertebrata</taxon>
        <taxon>Euteleostomi</taxon>
        <taxon>Mammalia</taxon>
        <taxon>Eutheria</taxon>
        <taxon>Afrotheria</taxon>
        <taxon>Chrysochloridae</taxon>
        <taxon>Chrysochlorinae</taxon>
        <taxon>Chrysochloris</taxon>
    </lineage>
</organism>
<evidence type="ECO:0000256" key="11">
    <source>
        <dbReference type="ARBA" id="ARBA00023170"/>
    </source>
</evidence>
<dbReference type="PANTHER" id="PTHR26452">
    <property type="entry name" value="OLFACTORY RECEPTOR"/>
    <property type="match status" value="1"/>
</dbReference>
<evidence type="ECO:0000256" key="8">
    <source>
        <dbReference type="ARBA" id="ARBA00022989"/>
    </source>
</evidence>
<evidence type="ECO:0000256" key="5">
    <source>
        <dbReference type="ARBA" id="ARBA00022606"/>
    </source>
</evidence>
<evidence type="ECO:0000256" key="1">
    <source>
        <dbReference type="ARBA" id="ARBA00002936"/>
    </source>
</evidence>
<dbReference type="InterPro" id="IPR000725">
    <property type="entry name" value="Olfact_rcpt"/>
</dbReference>
<keyword evidence="7 14" id="KW-0552">Olfaction</keyword>
<dbReference type="PROSITE" id="PS00237">
    <property type="entry name" value="G_PROTEIN_RECEP_F1_1"/>
    <property type="match status" value="1"/>
</dbReference>
<dbReference type="PROSITE" id="PS50262">
    <property type="entry name" value="G_PROTEIN_RECEP_F1_2"/>
    <property type="match status" value="1"/>
</dbReference>
<dbReference type="GO" id="GO:0004930">
    <property type="term" value="F:G protein-coupled receptor activity"/>
    <property type="evidence" value="ECO:0007669"/>
    <property type="project" value="UniProtKB-KW"/>
</dbReference>
<keyword evidence="4 14" id="KW-1003">Cell membrane</keyword>
<feature type="transmembrane region" description="Helical" evidence="14">
    <location>
        <begin position="193"/>
        <end position="221"/>
    </location>
</feature>
<keyword evidence="10 14" id="KW-0472">Membrane</keyword>
<evidence type="ECO:0000256" key="7">
    <source>
        <dbReference type="ARBA" id="ARBA00022725"/>
    </source>
</evidence>
<dbReference type="AlphaFoldDB" id="A0A9B0TY54"/>
<dbReference type="InterPro" id="IPR000276">
    <property type="entry name" value="GPCR_Rhodpsn"/>
</dbReference>
<dbReference type="InterPro" id="IPR050516">
    <property type="entry name" value="Olfactory_GPCR"/>
</dbReference>
<keyword evidence="12 13" id="KW-0807">Transducer</keyword>
<evidence type="ECO:0000256" key="14">
    <source>
        <dbReference type="RuleBase" id="RU363047"/>
    </source>
</evidence>
<feature type="transmembrane region" description="Helical" evidence="14">
    <location>
        <begin position="25"/>
        <end position="48"/>
    </location>
</feature>
<evidence type="ECO:0000256" key="4">
    <source>
        <dbReference type="ARBA" id="ARBA00022475"/>
    </source>
</evidence>
<keyword evidence="8 14" id="KW-1133">Transmembrane helix</keyword>
<evidence type="ECO:0000256" key="10">
    <source>
        <dbReference type="ARBA" id="ARBA00023136"/>
    </source>
</evidence>
<evidence type="ECO:0000256" key="13">
    <source>
        <dbReference type="RuleBase" id="RU000688"/>
    </source>
</evidence>
<dbReference type="PRINTS" id="PR00245">
    <property type="entry name" value="OLFACTORYR"/>
</dbReference>
<feature type="transmembrane region" description="Helical" evidence="14">
    <location>
        <begin position="272"/>
        <end position="292"/>
    </location>
</feature>
<evidence type="ECO:0000259" key="15">
    <source>
        <dbReference type="PROSITE" id="PS50262"/>
    </source>
</evidence>
<dbReference type="Gene3D" id="1.20.1070.10">
    <property type="entry name" value="Rhodopsin 7-helix transmembrane proteins"/>
    <property type="match status" value="1"/>
</dbReference>
<sequence>MIVANITSISGFLLMGFSDIRELQILHALLFLAVYLLTLASNLIIIIITTVDQHLQAPMYYFLKHLSLLDICSISVTVPQSIDNSLKDDGYMSQGQCILQVFFFTALAWAEMAILTVMSYDRYAAICFPLHYEVIMNPSKCQGALIAVWLSGCISGIVFTIATFSITFCKEKIIHQFFCDIPQLLKLSCSNDYLGVIGVTTFMSVMAFMCLTSIILSYIHIFSTVLRIPSAEGRSKAFSTSLPHLFVVSFYLSIGTFAFLKPTSDSPTTFDLMISIFYTVMPPILNPIIYGLRNEAMKAACRKLLLGGQFTKKKIILILLFMAE</sequence>
<evidence type="ECO:0000256" key="12">
    <source>
        <dbReference type="ARBA" id="ARBA00023224"/>
    </source>
</evidence>
<dbReference type="RefSeq" id="XP_006872903.1">
    <property type="nucleotide sequence ID" value="XM_006872841.1"/>
</dbReference>
<dbReference type="Proteomes" id="UP000504623">
    <property type="component" value="Unplaced"/>
</dbReference>
<keyword evidence="16" id="KW-1185">Reference proteome</keyword>
<feature type="domain" description="G-protein coupled receptors family 1 profile" evidence="15">
    <location>
        <begin position="41"/>
        <end position="290"/>
    </location>
</feature>
<evidence type="ECO:0000313" key="16">
    <source>
        <dbReference type="Proteomes" id="UP000504623"/>
    </source>
</evidence>
<evidence type="ECO:0000256" key="2">
    <source>
        <dbReference type="ARBA" id="ARBA00004651"/>
    </source>
</evidence>
<evidence type="ECO:0000256" key="3">
    <source>
        <dbReference type="ARBA" id="ARBA00010663"/>
    </source>
</evidence>
<feature type="transmembrane region" description="Helical" evidence="14">
    <location>
        <begin position="141"/>
        <end position="168"/>
    </location>
</feature>
<evidence type="ECO:0000256" key="9">
    <source>
        <dbReference type="ARBA" id="ARBA00023040"/>
    </source>
</evidence>
<protein>
    <recommendedName>
        <fullName evidence="14">Olfactory receptor</fullName>
    </recommendedName>
</protein>
<keyword evidence="6 13" id="KW-0812">Transmembrane</keyword>
<comment type="subcellular location">
    <subcellularLocation>
        <location evidence="2 14">Cell membrane</location>
        <topology evidence="2 14">Multi-pass membrane protein</topology>
    </subcellularLocation>
</comment>
<dbReference type="FunFam" id="1.20.1070.10:FF:000037">
    <property type="entry name" value="Olfactory receptor"/>
    <property type="match status" value="1"/>
</dbReference>
<name>A0A9B0TY54_CHRAS</name>
<feature type="transmembrane region" description="Helical" evidence="14">
    <location>
        <begin position="98"/>
        <end position="120"/>
    </location>
</feature>